<keyword evidence="5" id="KW-0804">Transcription</keyword>
<evidence type="ECO:0000256" key="5">
    <source>
        <dbReference type="ARBA" id="ARBA00023163"/>
    </source>
</evidence>
<evidence type="ECO:0000259" key="7">
    <source>
        <dbReference type="Pfam" id="PF08281"/>
    </source>
</evidence>
<evidence type="ECO:0000259" key="6">
    <source>
        <dbReference type="Pfam" id="PF04542"/>
    </source>
</evidence>
<protein>
    <submittedName>
        <fullName evidence="8">RNA polymerase sigma-70 factor, ECF subfamily</fullName>
    </submittedName>
</protein>
<dbReference type="SUPFAM" id="SSF88946">
    <property type="entry name" value="Sigma2 domain of RNA polymerase sigma factors"/>
    <property type="match status" value="1"/>
</dbReference>
<name>A0A1H5XQI3_9SPHI</name>
<dbReference type="InterPro" id="IPR013325">
    <property type="entry name" value="RNA_pol_sigma_r2"/>
</dbReference>
<dbReference type="InterPro" id="IPR007627">
    <property type="entry name" value="RNA_pol_sigma70_r2"/>
</dbReference>
<reference evidence="9" key="1">
    <citation type="submission" date="2016-10" db="EMBL/GenBank/DDBJ databases">
        <authorList>
            <person name="Varghese N."/>
            <person name="Submissions S."/>
        </authorList>
    </citation>
    <scope>NUCLEOTIDE SEQUENCE [LARGE SCALE GENOMIC DNA]</scope>
    <source>
        <strain evidence="9">DSM 22361</strain>
    </source>
</reference>
<dbReference type="Gene3D" id="1.10.10.10">
    <property type="entry name" value="Winged helix-like DNA-binding domain superfamily/Winged helix DNA-binding domain"/>
    <property type="match status" value="1"/>
</dbReference>
<dbReference type="InterPro" id="IPR013249">
    <property type="entry name" value="RNA_pol_sigma70_r4_t2"/>
</dbReference>
<dbReference type="Pfam" id="PF04542">
    <property type="entry name" value="Sigma70_r2"/>
    <property type="match status" value="1"/>
</dbReference>
<keyword evidence="3" id="KW-0731">Sigma factor</keyword>
<evidence type="ECO:0000256" key="2">
    <source>
        <dbReference type="ARBA" id="ARBA00023015"/>
    </source>
</evidence>
<keyword evidence="9" id="KW-1185">Reference proteome</keyword>
<accession>A0A1H5XQI3</accession>
<organism evidence="8 9">
    <name type="scientific">Sphingobacterium lactis</name>
    <dbReference type="NCBI Taxonomy" id="797291"/>
    <lineage>
        <taxon>Bacteria</taxon>
        <taxon>Pseudomonadati</taxon>
        <taxon>Bacteroidota</taxon>
        <taxon>Sphingobacteriia</taxon>
        <taxon>Sphingobacteriales</taxon>
        <taxon>Sphingobacteriaceae</taxon>
        <taxon>Sphingobacterium</taxon>
    </lineage>
</organism>
<dbReference type="GO" id="GO:0006352">
    <property type="term" value="P:DNA-templated transcription initiation"/>
    <property type="evidence" value="ECO:0007669"/>
    <property type="project" value="InterPro"/>
</dbReference>
<evidence type="ECO:0000256" key="3">
    <source>
        <dbReference type="ARBA" id="ARBA00023082"/>
    </source>
</evidence>
<dbReference type="InterPro" id="IPR036388">
    <property type="entry name" value="WH-like_DNA-bd_sf"/>
</dbReference>
<keyword evidence="4" id="KW-0238">DNA-binding</keyword>
<evidence type="ECO:0000313" key="9">
    <source>
        <dbReference type="Proteomes" id="UP000236731"/>
    </source>
</evidence>
<dbReference type="GO" id="GO:0016987">
    <property type="term" value="F:sigma factor activity"/>
    <property type="evidence" value="ECO:0007669"/>
    <property type="project" value="UniProtKB-KW"/>
</dbReference>
<dbReference type="NCBIfam" id="TIGR02937">
    <property type="entry name" value="sigma70-ECF"/>
    <property type="match status" value="1"/>
</dbReference>
<feature type="domain" description="RNA polymerase sigma factor 70 region 4 type 2" evidence="7">
    <location>
        <begin position="124"/>
        <end position="173"/>
    </location>
</feature>
<dbReference type="Gene3D" id="1.10.1740.10">
    <property type="match status" value="1"/>
</dbReference>
<dbReference type="InterPro" id="IPR014284">
    <property type="entry name" value="RNA_pol_sigma-70_dom"/>
</dbReference>
<dbReference type="SUPFAM" id="SSF88659">
    <property type="entry name" value="Sigma3 and sigma4 domains of RNA polymerase sigma factors"/>
    <property type="match status" value="1"/>
</dbReference>
<dbReference type="GO" id="GO:0003677">
    <property type="term" value="F:DNA binding"/>
    <property type="evidence" value="ECO:0007669"/>
    <property type="project" value="UniProtKB-KW"/>
</dbReference>
<dbReference type="RefSeq" id="WP_103906005.1">
    <property type="nucleotide sequence ID" value="NZ_FNUT01000005.1"/>
</dbReference>
<evidence type="ECO:0000256" key="4">
    <source>
        <dbReference type="ARBA" id="ARBA00023125"/>
    </source>
</evidence>
<feature type="domain" description="RNA polymerase sigma-70 region 2" evidence="6">
    <location>
        <begin position="27"/>
        <end position="91"/>
    </location>
</feature>
<evidence type="ECO:0000313" key="8">
    <source>
        <dbReference type="EMBL" id="SEG13978.1"/>
    </source>
</evidence>
<evidence type="ECO:0000256" key="1">
    <source>
        <dbReference type="ARBA" id="ARBA00010641"/>
    </source>
</evidence>
<keyword evidence="2" id="KW-0805">Transcription regulation</keyword>
<dbReference type="PANTHER" id="PTHR43133">
    <property type="entry name" value="RNA POLYMERASE ECF-TYPE SIGMA FACTO"/>
    <property type="match status" value="1"/>
</dbReference>
<dbReference type="Proteomes" id="UP000236731">
    <property type="component" value="Unassembled WGS sequence"/>
</dbReference>
<dbReference type="AlphaFoldDB" id="A0A1H5XQI3"/>
<proteinExistence type="inferred from homology"/>
<comment type="similarity">
    <text evidence="1">Belongs to the sigma-70 factor family. ECF subfamily.</text>
</comment>
<dbReference type="OrthoDB" id="655312at2"/>
<gene>
    <name evidence="8" type="ORF">SAMN05421877_10585</name>
</gene>
<dbReference type="EMBL" id="FNUT01000005">
    <property type="protein sequence ID" value="SEG13978.1"/>
    <property type="molecule type" value="Genomic_DNA"/>
</dbReference>
<dbReference type="InterPro" id="IPR013324">
    <property type="entry name" value="RNA_pol_sigma_r3/r4-like"/>
</dbReference>
<dbReference type="PANTHER" id="PTHR43133:SF8">
    <property type="entry name" value="RNA POLYMERASE SIGMA FACTOR HI_1459-RELATED"/>
    <property type="match status" value="1"/>
</dbReference>
<dbReference type="Pfam" id="PF08281">
    <property type="entry name" value="Sigma70_r4_2"/>
    <property type="match status" value="1"/>
</dbReference>
<dbReference type="InterPro" id="IPR039425">
    <property type="entry name" value="RNA_pol_sigma-70-like"/>
</dbReference>
<sequence length="197" mass="22994">MPSDLSMLNTQILGLINGDVRAFEQVYKHFSKPLLRHIHSITKDEEQSFDILQMTFIKIWHNRQEIDQEKSFQAFLYQIANNLSIDYLRKVAKDLKKQEELWNNSIIHSLSVEEEYIIKEKKKIIEAVIDQLPQQQQRVFRLIKMEGHSYAEAAEILQLSPATVSNHLTAAVKSVREILTNNSNQLFFILFIINGLI</sequence>